<dbReference type="Proteomes" id="UP000182658">
    <property type="component" value="Unassembled WGS sequence"/>
</dbReference>
<dbReference type="OrthoDB" id="5519740at2759"/>
<dbReference type="Pfam" id="PF03795">
    <property type="entry name" value="YCII"/>
    <property type="match status" value="1"/>
</dbReference>
<evidence type="ECO:0000313" key="3">
    <source>
        <dbReference type="Proteomes" id="UP000182658"/>
    </source>
</evidence>
<reference evidence="2 3" key="1">
    <citation type="submission" date="2016-10" db="EMBL/GenBank/DDBJ databases">
        <title>Draft genome sequence of Coniochaeta ligniaria NRRL30616, a lignocellulolytic fungus for bioabatement of inhibitors in plant biomass hydrolysates.</title>
        <authorList>
            <consortium name="DOE Joint Genome Institute"/>
            <person name="Jimenez D.J."/>
            <person name="Hector R.E."/>
            <person name="Riley R."/>
            <person name="Sun H."/>
            <person name="Grigoriev I.V."/>
            <person name="Van Elsas J.D."/>
            <person name="Nichols N.N."/>
        </authorList>
    </citation>
    <scope>NUCLEOTIDE SEQUENCE [LARGE SCALE GENOMIC DNA]</scope>
    <source>
        <strain evidence="2 3">NRRL 30616</strain>
    </source>
</reference>
<protein>
    <recommendedName>
        <fullName evidence="1">YCII-related domain-containing protein</fullName>
    </recommendedName>
</protein>
<feature type="domain" description="YCII-related" evidence="1">
    <location>
        <begin position="13"/>
        <end position="84"/>
    </location>
</feature>
<dbReference type="InParanoid" id="A0A1J7I3Q8"/>
<dbReference type="Gene3D" id="3.30.70.1060">
    <property type="entry name" value="Dimeric alpha+beta barrel"/>
    <property type="match status" value="1"/>
</dbReference>
<evidence type="ECO:0000313" key="2">
    <source>
        <dbReference type="EMBL" id="OIW22263.1"/>
    </source>
</evidence>
<gene>
    <name evidence="2" type="ORF">CONLIGDRAFT_658280</name>
</gene>
<dbReference type="InterPro" id="IPR005545">
    <property type="entry name" value="YCII"/>
</dbReference>
<sequence length="102" mass="11179">MAALSLESNWLVRKDSFAAHISYNKTHIEAGRIVLAGPLVEALPQDGQQAVTTGSIMVWKAGAGEREMLDKWLSENPFATSGVWDLSKMVCTPFLYGVRKAL</sequence>
<keyword evidence="3" id="KW-1185">Reference proteome</keyword>
<dbReference type="SUPFAM" id="SSF54909">
    <property type="entry name" value="Dimeric alpha+beta barrel"/>
    <property type="match status" value="1"/>
</dbReference>
<name>A0A1J7I3Q8_9PEZI</name>
<dbReference type="InterPro" id="IPR011008">
    <property type="entry name" value="Dimeric_a/b-barrel"/>
</dbReference>
<dbReference type="EMBL" id="KV875126">
    <property type="protein sequence ID" value="OIW22263.1"/>
    <property type="molecule type" value="Genomic_DNA"/>
</dbReference>
<dbReference type="AlphaFoldDB" id="A0A1J7I3Q8"/>
<proteinExistence type="predicted"/>
<organism evidence="2 3">
    <name type="scientific">Coniochaeta ligniaria NRRL 30616</name>
    <dbReference type="NCBI Taxonomy" id="1408157"/>
    <lineage>
        <taxon>Eukaryota</taxon>
        <taxon>Fungi</taxon>
        <taxon>Dikarya</taxon>
        <taxon>Ascomycota</taxon>
        <taxon>Pezizomycotina</taxon>
        <taxon>Sordariomycetes</taxon>
        <taxon>Sordariomycetidae</taxon>
        <taxon>Coniochaetales</taxon>
        <taxon>Coniochaetaceae</taxon>
        <taxon>Coniochaeta</taxon>
    </lineage>
</organism>
<evidence type="ECO:0000259" key="1">
    <source>
        <dbReference type="Pfam" id="PF03795"/>
    </source>
</evidence>
<accession>A0A1J7I3Q8</accession>